<dbReference type="Proteomes" id="UP000650466">
    <property type="component" value="Unassembled WGS sequence"/>
</dbReference>
<keyword evidence="2" id="KW-1185">Reference proteome</keyword>
<name>A0A926QHD9_9BACL</name>
<dbReference type="AlphaFoldDB" id="A0A926QHD9"/>
<evidence type="ECO:0000313" key="1">
    <source>
        <dbReference type="EMBL" id="MBD0379436.1"/>
    </source>
</evidence>
<accession>A0A926QHD9</accession>
<protein>
    <submittedName>
        <fullName evidence="1">Uncharacterized protein</fullName>
    </submittedName>
</protein>
<evidence type="ECO:0000313" key="2">
    <source>
        <dbReference type="Proteomes" id="UP000650466"/>
    </source>
</evidence>
<reference evidence="1" key="1">
    <citation type="submission" date="2020-09" db="EMBL/GenBank/DDBJ databases">
        <title>Draft Genome Sequence of Paenibacillus sp. WST5.</title>
        <authorList>
            <person name="Bao Z."/>
        </authorList>
    </citation>
    <scope>NUCLEOTIDE SEQUENCE</scope>
    <source>
        <strain evidence="1">WST5</strain>
    </source>
</reference>
<comment type="caution">
    <text evidence="1">The sequence shown here is derived from an EMBL/GenBank/DDBJ whole genome shotgun (WGS) entry which is preliminary data.</text>
</comment>
<dbReference type="RefSeq" id="WP_188173262.1">
    <property type="nucleotide sequence ID" value="NZ_JACVVD010000002.1"/>
</dbReference>
<proteinExistence type="predicted"/>
<dbReference type="EMBL" id="JACVVD010000002">
    <property type="protein sequence ID" value="MBD0379436.1"/>
    <property type="molecule type" value="Genomic_DNA"/>
</dbReference>
<sequence length="113" mass="13223">MKETFLVKHAVGGRSFIDTAKQPLPYAFKQDGDNWVFKVQTAKSEIIDELLKWKDELNVFVFQVFENEPTRKVWFYVNEGPVYYDEASSHLVIVAQSRIEYIPDQFSDQVSQL</sequence>
<gene>
    <name evidence="1" type="ORF">ICC18_04860</name>
</gene>
<organism evidence="1 2">
    <name type="scientific">Paenibacillus sedimenti</name>
    <dbReference type="NCBI Taxonomy" id="2770274"/>
    <lineage>
        <taxon>Bacteria</taxon>
        <taxon>Bacillati</taxon>
        <taxon>Bacillota</taxon>
        <taxon>Bacilli</taxon>
        <taxon>Bacillales</taxon>
        <taxon>Paenibacillaceae</taxon>
        <taxon>Paenibacillus</taxon>
    </lineage>
</organism>